<accession>A0A1H9NAA9</accession>
<dbReference type="Pfam" id="PF01569">
    <property type="entry name" value="PAP2"/>
    <property type="match status" value="1"/>
</dbReference>
<dbReference type="SUPFAM" id="SSF48317">
    <property type="entry name" value="Acid phosphatase/Vanadium-dependent haloperoxidase"/>
    <property type="match status" value="1"/>
</dbReference>
<dbReference type="Proteomes" id="UP000199021">
    <property type="component" value="Unassembled WGS sequence"/>
</dbReference>
<dbReference type="PANTHER" id="PTHR34599:SF1">
    <property type="entry name" value="PHOSPHATIDIC ACID PHOSPHATASE TYPE 2_HALOPEROXIDASE DOMAIN-CONTAINING PROTEIN"/>
    <property type="match status" value="1"/>
</dbReference>
<evidence type="ECO:0000259" key="1">
    <source>
        <dbReference type="Pfam" id="PF01569"/>
    </source>
</evidence>
<feature type="domain" description="Phosphatidic acid phosphatase type 2/haloperoxidase" evidence="1">
    <location>
        <begin position="361"/>
        <end position="470"/>
    </location>
</feature>
<dbReference type="PROSITE" id="PS51257">
    <property type="entry name" value="PROKAR_LIPOPROTEIN"/>
    <property type="match status" value="1"/>
</dbReference>
<dbReference type="PANTHER" id="PTHR34599">
    <property type="entry name" value="PEROXIDASE-RELATED"/>
    <property type="match status" value="1"/>
</dbReference>
<dbReference type="InterPro" id="IPR052559">
    <property type="entry name" value="V-haloperoxidase"/>
</dbReference>
<dbReference type="InParanoid" id="A0A1H9NAA9"/>
<dbReference type="OrthoDB" id="9780455at2"/>
<gene>
    <name evidence="2" type="ORF">SAMN05444359_13527</name>
</gene>
<dbReference type="Gene3D" id="1.10.606.20">
    <property type="match status" value="1"/>
</dbReference>
<organism evidence="2 3">
    <name type="scientific">Neolewinella agarilytica</name>
    <dbReference type="NCBI Taxonomy" id="478744"/>
    <lineage>
        <taxon>Bacteria</taxon>
        <taxon>Pseudomonadati</taxon>
        <taxon>Bacteroidota</taxon>
        <taxon>Saprospiria</taxon>
        <taxon>Saprospirales</taxon>
        <taxon>Lewinellaceae</taxon>
        <taxon>Neolewinella</taxon>
    </lineage>
</organism>
<dbReference type="RefSeq" id="WP_090172876.1">
    <property type="nucleotide sequence ID" value="NZ_FOFB01000035.1"/>
</dbReference>
<sequence>MRINSIGTLFLLLLLSIMVVSCNEDEDLSVTPLLDAAEEEALRAGGGNGGGRGGDGRGGDDANALGAEIVTEWTDLLLEIERYAEGMRPNASARAMAYIYLAAYETARPNMRGYISNTERLNGFTLDDDLSDRDYEVELALNACFADVLDHFLYNVPVEHNVAIDEMESETREDLILNMTEQEIADAEAWGAYVAQQVIAYSQTDTEAEAQILEPQPRSYEPPTGPGFWTYSADPERALFPYWERVRTFAVSTEQTTTVDPIPYSTVPGSDYRNEMEEVYKVNNDAREEDGEQLWIAEFWSDDVENLMMSPPVRQISIANQLIDQYDLSLAESLELMARIGFSLNDAAVAAWKYKYQHMVMRPSVYLRDFVDPDYQTNLFRLVFWPNPGFPGYPSGHSAFASAAGGIFIETFGNRTNFTDRSHEGREEFRGAPRTFDSFEQLAEENAFSRIPLGVHIRMDCVEGLRLGYEIADGVNDLRLRQNAR</sequence>
<reference evidence="3" key="1">
    <citation type="submission" date="2016-10" db="EMBL/GenBank/DDBJ databases">
        <authorList>
            <person name="Varghese N."/>
            <person name="Submissions S."/>
        </authorList>
    </citation>
    <scope>NUCLEOTIDE SEQUENCE [LARGE SCALE GENOMIC DNA]</scope>
    <source>
        <strain evidence="3">DSM 24740</strain>
    </source>
</reference>
<dbReference type="CDD" id="cd03398">
    <property type="entry name" value="PAP2_haloperoxidase"/>
    <property type="match status" value="1"/>
</dbReference>
<dbReference type="InterPro" id="IPR036938">
    <property type="entry name" value="PAP2/HPO_sf"/>
</dbReference>
<proteinExistence type="predicted"/>
<evidence type="ECO:0000313" key="3">
    <source>
        <dbReference type="Proteomes" id="UP000199021"/>
    </source>
</evidence>
<name>A0A1H9NAA9_9BACT</name>
<protein>
    <submittedName>
        <fullName evidence="2">PAP2 superfamily protein</fullName>
    </submittedName>
</protein>
<dbReference type="STRING" id="478744.SAMN05444359_13527"/>
<dbReference type="AlphaFoldDB" id="A0A1H9NAA9"/>
<dbReference type="InterPro" id="IPR000326">
    <property type="entry name" value="PAP2/HPO"/>
</dbReference>
<dbReference type="EMBL" id="FOFB01000035">
    <property type="protein sequence ID" value="SER32884.1"/>
    <property type="molecule type" value="Genomic_DNA"/>
</dbReference>
<keyword evidence="3" id="KW-1185">Reference proteome</keyword>
<evidence type="ECO:0000313" key="2">
    <source>
        <dbReference type="EMBL" id="SER32884.1"/>
    </source>
</evidence>